<evidence type="ECO:0000256" key="2">
    <source>
        <dbReference type="ARBA" id="ARBA00008193"/>
    </source>
</evidence>
<dbReference type="Proteomes" id="UP000095468">
    <property type="component" value="Unassembled WGS sequence"/>
</dbReference>
<keyword evidence="5 7" id="KW-1133">Transmembrane helix</keyword>
<dbReference type="InterPro" id="IPR005115">
    <property type="entry name" value="Gly_transporter"/>
</dbReference>
<dbReference type="PANTHER" id="PTHR30506">
    <property type="entry name" value="INNER MEMBRANE PROTEIN"/>
    <property type="match status" value="1"/>
</dbReference>
<proteinExistence type="inferred from homology"/>
<feature type="transmembrane region" description="Helical" evidence="7">
    <location>
        <begin position="76"/>
        <end position="99"/>
    </location>
</feature>
<dbReference type="PANTHER" id="PTHR30506:SF3">
    <property type="entry name" value="UPF0126 INNER MEMBRANE PROTEIN YADS-RELATED"/>
    <property type="match status" value="1"/>
</dbReference>
<evidence type="ECO:0000256" key="4">
    <source>
        <dbReference type="ARBA" id="ARBA00022692"/>
    </source>
</evidence>
<reference evidence="9 10" key="1">
    <citation type="submission" date="2015-09" db="EMBL/GenBank/DDBJ databases">
        <authorList>
            <consortium name="Pathogen Informatics"/>
        </authorList>
    </citation>
    <scope>NUCLEOTIDE SEQUENCE [LARGE SCALE GENOMIC DNA]</scope>
    <source>
        <strain evidence="9 10">2789STDY5608823</strain>
    </source>
</reference>
<dbReference type="AlphaFoldDB" id="A0A174G7D9"/>
<feature type="transmembrane region" description="Helical" evidence="7">
    <location>
        <begin position="20"/>
        <end position="40"/>
    </location>
</feature>
<evidence type="ECO:0000256" key="1">
    <source>
        <dbReference type="ARBA" id="ARBA00004651"/>
    </source>
</evidence>
<evidence type="ECO:0000259" key="8">
    <source>
        <dbReference type="Pfam" id="PF03458"/>
    </source>
</evidence>
<name>A0A174G7D9_9ACTN</name>
<organism evidence="9 10">
    <name type="scientific">Collinsella aerofaciens</name>
    <dbReference type="NCBI Taxonomy" id="74426"/>
    <lineage>
        <taxon>Bacteria</taxon>
        <taxon>Bacillati</taxon>
        <taxon>Actinomycetota</taxon>
        <taxon>Coriobacteriia</taxon>
        <taxon>Coriobacteriales</taxon>
        <taxon>Coriobacteriaceae</taxon>
        <taxon>Collinsella</taxon>
    </lineage>
</organism>
<feature type="transmembrane region" description="Helical" evidence="7">
    <location>
        <begin position="127"/>
        <end position="146"/>
    </location>
</feature>
<evidence type="ECO:0000256" key="5">
    <source>
        <dbReference type="ARBA" id="ARBA00022989"/>
    </source>
</evidence>
<dbReference type="RefSeq" id="WP_055287532.1">
    <property type="nucleotide sequence ID" value="NZ_CYYP01000022.1"/>
</dbReference>
<evidence type="ECO:0000313" key="9">
    <source>
        <dbReference type="EMBL" id="CUO56810.1"/>
    </source>
</evidence>
<accession>A0A174G7D9</accession>
<keyword evidence="6 7" id="KW-0472">Membrane</keyword>
<dbReference type="Pfam" id="PF03458">
    <property type="entry name" value="Gly_transporter"/>
    <property type="match status" value="2"/>
</dbReference>
<feature type="transmembrane region" description="Helical" evidence="7">
    <location>
        <begin position="167"/>
        <end position="185"/>
    </location>
</feature>
<keyword evidence="3" id="KW-1003">Cell membrane</keyword>
<feature type="transmembrane region" description="Helical" evidence="7">
    <location>
        <begin position="191"/>
        <end position="207"/>
    </location>
</feature>
<sequence>MPVVAAITVTSHASDVMVAIPFWLEMFAVVAASISGVLVAREHKLDLVGAVALAVVCGLGGGLLRDMTLQVGNVYILNQPMALPLSIATAAIIYIFPAIVDKPEKLIPLLDIISVGIYAATGADKALVYGFAPAVCIMMGFFTAVGGGMLRDGFMGVVPGIFQRTNFYAIAAIAGSTSYVCLVMSGIMSNVAALVVCVVVTMGLRWLSLRFDIKSPTEEDIARFLHRKK</sequence>
<evidence type="ECO:0000256" key="6">
    <source>
        <dbReference type="ARBA" id="ARBA00023136"/>
    </source>
</evidence>
<evidence type="ECO:0000256" key="3">
    <source>
        <dbReference type="ARBA" id="ARBA00022475"/>
    </source>
</evidence>
<feature type="domain" description="Glycine transporter" evidence="8">
    <location>
        <begin position="23"/>
        <end position="96"/>
    </location>
</feature>
<dbReference type="EMBL" id="CYYP01000022">
    <property type="protein sequence ID" value="CUO56810.1"/>
    <property type="molecule type" value="Genomic_DNA"/>
</dbReference>
<comment type="subcellular location">
    <subcellularLocation>
        <location evidence="1">Cell membrane</location>
        <topology evidence="1">Multi-pass membrane protein</topology>
    </subcellularLocation>
</comment>
<feature type="domain" description="Glycine transporter" evidence="8">
    <location>
        <begin position="109"/>
        <end position="182"/>
    </location>
</feature>
<keyword evidence="4 7" id="KW-0812">Transmembrane</keyword>
<evidence type="ECO:0000256" key="7">
    <source>
        <dbReference type="SAM" id="Phobius"/>
    </source>
</evidence>
<feature type="transmembrane region" description="Helical" evidence="7">
    <location>
        <begin position="47"/>
        <end position="64"/>
    </location>
</feature>
<protein>
    <submittedName>
        <fullName evidence="9">Predicted membrane protein</fullName>
    </submittedName>
</protein>
<dbReference type="GO" id="GO:0005886">
    <property type="term" value="C:plasma membrane"/>
    <property type="evidence" value="ECO:0007669"/>
    <property type="project" value="UniProtKB-SubCell"/>
</dbReference>
<evidence type="ECO:0000313" key="10">
    <source>
        <dbReference type="Proteomes" id="UP000095468"/>
    </source>
</evidence>
<comment type="similarity">
    <text evidence="2">Belongs to the UPF0126 family.</text>
</comment>
<gene>
    <name evidence="9" type="primary">yadS</name>
    <name evidence="9" type="ORF">ERS852381_01853</name>
</gene>